<sequence length="46" mass="5418">MAQFEKKTGSCVEMYKQNQAMLVTVKKHFVFKIFHRVVQLDVELTS</sequence>
<dbReference type="AlphaFoldDB" id="A0A3B0ZYU6"/>
<organism evidence="1">
    <name type="scientific">hydrothermal vent metagenome</name>
    <dbReference type="NCBI Taxonomy" id="652676"/>
    <lineage>
        <taxon>unclassified sequences</taxon>
        <taxon>metagenomes</taxon>
        <taxon>ecological metagenomes</taxon>
    </lineage>
</organism>
<protein>
    <submittedName>
        <fullName evidence="1">Uncharacterized protein</fullName>
    </submittedName>
</protein>
<proteinExistence type="predicted"/>
<dbReference type="EMBL" id="UOFT01000072">
    <property type="protein sequence ID" value="VAW98745.1"/>
    <property type="molecule type" value="Genomic_DNA"/>
</dbReference>
<evidence type="ECO:0000313" key="1">
    <source>
        <dbReference type="EMBL" id="VAW98745.1"/>
    </source>
</evidence>
<accession>A0A3B0ZYU6</accession>
<gene>
    <name evidence="1" type="ORF">MNBD_GAMMA23-1620</name>
</gene>
<name>A0A3B0ZYU6_9ZZZZ</name>
<reference evidence="1" key="1">
    <citation type="submission" date="2018-06" db="EMBL/GenBank/DDBJ databases">
        <authorList>
            <person name="Zhirakovskaya E."/>
        </authorList>
    </citation>
    <scope>NUCLEOTIDE SEQUENCE</scope>
</reference>